<dbReference type="PANTHER" id="PTHR45398">
    <property type="match status" value="1"/>
</dbReference>
<dbReference type="SUPFAM" id="SSF52777">
    <property type="entry name" value="CoA-dependent acyltransferases"/>
    <property type="match status" value="1"/>
</dbReference>
<dbReference type="PROSITE" id="PS50075">
    <property type="entry name" value="CARRIER"/>
    <property type="match status" value="1"/>
</dbReference>
<accession>A0A367MD22</accession>
<organism evidence="2 3">
    <name type="scientific">Pseudomonas aeruginosa</name>
    <dbReference type="NCBI Taxonomy" id="287"/>
    <lineage>
        <taxon>Bacteria</taxon>
        <taxon>Pseudomonadati</taxon>
        <taxon>Pseudomonadota</taxon>
        <taxon>Gammaproteobacteria</taxon>
        <taxon>Pseudomonadales</taxon>
        <taxon>Pseudomonadaceae</taxon>
        <taxon>Pseudomonas</taxon>
    </lineage>
</organism>
<dbReference type="Gene3D" id="3.30.559.10">
    <property type="entry name" value="Chloramphenicol acetyltransferase-like domain"/>
    <property type="match status" value="1"/>
</dbReference>
<dbReference type="SUPFAM" id="SSF47336">
    <property type="entry name" value="ACP-like"/>
    <property type="match status" value="1"/>
</dbReference>
<evidence type="ECO:0000313" key="2">
    <source>
        <dbReference type="EMBL" id="RCI75427.1"/>
    </source>
</evidence>
<comment type="caution">
    <text evidence="2">The sequence shown here is derived from an EMBL/GenBank/DDBJ whole genome shotgun (WGS) entry which is preliminary data.</text>
</comment>
<dbReference type="Pfam" id="PF00668">
    <property type="entry name" value="Condensation"/>
    <property type="match status" value="1"/>
</dbReference>
<protein>
    <recommendedName>
        <fullName evidence="1">Carrier domain-containing protein</fullName>
    </recommendedName>
</protein>
<dbReference type="Proteomes" id="UP000253594">
    <property type="component" value="Unassembled WGS sequence"/>
</dbReference>
<reference evidence="2 3" key="1">
    <citation type="submission" date="2018-07" db="EMBL/GenBank/DDBJ databases">
        <title>Mechanisms of high-level aminoglycoside resistance among Gram-negative pathogens in Brazil.</title>
        <authorList>
            <person name="Ballaben A.S."/>
            <person name="Darini A.L.C."/>
            <person name="Doi Y."/>
        </authorList>
    </citation>
    <scope>NUCLEOTIDE SEQUENCE [LARGE SCALE GENOMIC DNA]</scope>
    <source>
        <strain evidence="2 3">B2-305</strain>
    </source>
</reference>
<dbReference type="GO" id="GO:0003824">
    <property type="term" value="F:catalytic activity"/>
    <property type="evidence" value="ECO:0007669"/>
    <property type="project" value="InterPro"/>
</dbReference>
<gene>
    <name evidence="2" type="ORF">DT376_07685</name>
</gene>
<feature type="non-terminal residue" evidence="2">
    <location>
        <position position="151"/>
    </location>
</feature>
<dbReference type="Gene3D" id="1.10.1200.10">
    <property type="entry name" value="ACP-like"/>
    <property type="match status" value="1"/>
</dbReference>
<dbReference type="EMBL" id="QORE01000175">
    <property type="protein sequence ID" value="RCI75427.1"/>
    <property type="molecule type" value="Genomic_DNA"/>
</dbReference>
<sequence length="151" mass="16765">MLGLPRVGLRDDFFELGGHSLLATRIVSRTRQACDVELPLRALFEASELEAFCEQVRAAQAAGRTDSHGAIRRIDREQPVPLSYSQQRMWFLWQLEPDSPAYNVGGLARLSGPLDVARFEAALPALVPRHETLRTPCPRVDGVPVQRVHGA</sequence>
<dbReference type="InterPro" id="IPR009081">
    <property type="entry name" value="PP-bd_ACP"/>
</dbReference>
<dbReference type="InterPro" id="IPR036736">
    <property type="entry name" value="ACP-like_sf"/>
</dbReference>
<evidence type="ECO:0000259" key="1">
    <source>
        <dbReference type="PROSITE" id="PS50075"/>
    </source>
</evidence>
<evidence type="ECO:0000313" key="3">
    <source>
        <dbReference type="Proteomes" id="UP000253594"/>
    </source>
</evidence>
<dbReference type="PANTHER" id="PTHR45398:SF1">
    <property type="entry name" value="ENZYME, PUTATIVE (JCVI)-RELATED"/>
    <property type="match status" value="1"/>
</dbReference>
<feature type="domain" description="Carrier" evidence="1">
    <location>
        <begin position="1"/>
        <end position="60"/>
    </location>
</feature>
<name>A0A367MD22_PSEAI</name>
<dbReference type="InterPro" id="IPR023213">
    <property type="entry name" value="CAT-like_dom_sf"/>
</dbReference>
<dbReference type="Pfam" id="PF00550">
    <property type="entry name" value="PP-binding"/>
    <property type="match status" value="1"/>
</dbReference>
<dbReference type="AlphaFoldDB" id="A0A367MD22"/>
<dbReference type="InterPro" id="IPR001242">
    <property type="entry name" value="Condensation_dom"/>
</dbReference>
<proteinExistence type="predicted"/>